<feature type="compositionally biased region" description="Low complexity" evidence="1">
    <location>
        <begin position="633"/>
        <end position="657"/>
    </location>
</feature>
<proteinExistence type="predicted"/>
<reference evidence="2 3" key="1">
    <citation type="submission" date="2016-10" db="EMBL/GenBank/DDBJ databases">
        <title>Genome sequence of the basidiomycete white-rot fungus Trametes pubescens.</title>
        <authorList>
            <person name="Makela M.R."/>
            <person name="Granchi Z."/>
            <person name="Peng M."/>
            <person name="De Vries R.P."/>
            <person name="Grigoriev I."/>
            <person name="Riley R."/>
            <person name="Hilden K."/>
        </authorList>
    </citation>
    <scope>NUCLEOTIDE SEQUENCE [LARGE SCALE GENOMIC DNA]</scope>
    <source>
        <strain evidence="2 3">FBCC735</strain>
    </source>
</reference>
<feature type="compositionally biased region" description="Basic and acidic residues" evidence="1">
    <location>
        <begin position="113"/>
        <end position="122"/>
    </location>
</feature>
<feature type="region of interest" description="Disordered" evidence="1">
    <location>
        <begin position="757"/>
        <end position="951"/>
    </location>
</feature>
<feature type="region of interest" description="Disordered" evidence="1">
    <location>
        <begin position="548"/>
        <end position="678"/>
    </location>
</feature>
<feature type="compositionally biased region" description="Polar residues" evidence="1">
    <location>
        <begin position="658"/>
        <end position="671"/>
    </location>
</feature>
<evidence type="ECO:0000256" key="1">
    <source>
        <dbReference type="SAM" id="MobiDB-lite"/>
    </source>
</evidence>
<feature type="compositionally biased region" description="Low complexity" evidence="1">
    <location>
        <begin position="577"/>
        <end position="591"/>
    </location>
</feature>
<feature type="compositionally biased region" description="Pro residues" evidence="1">
    <location>
        <begin position="67"/>
        <end position="81"/>
    </location>
</feature>
<feature type="compositionally biased region" description="Low complexity" evidence="1">
    <location>
        <begin position="275"/>
        <end position="284"/>
    </location>
</feature>
<accession>A0A1M2VNI8</accession>
<dbReference type="OMA" id="PMPITPD"/>
<feature type="compositionally biased region" description="Low complexity" evidence="1">
    <location>
        <begin position="37"/>
        <end position="47"/>
    </location>
</feature>
<comment type="caution">
    <text evidence="2">The sequence shown here is derived from an EMBL/GenBank/DDBJ whole genome shotgun (WGS) entry which is preliminary data.</text>
</comment>
<name>A0A1M2VNI8_TRAPU</name>
<feature type="compositionally biased region" description="Low complexity" evidence="1">
    <location>
        <begin position="123"/>
        <end position="172"/>
    </location>
</feature>
<feature type="compositionally biased region" description="Low complexity" evidence="1">
    <location>
        <begin position="900"/>
        <end position="918"/>
    </location>
</feature>
<dbReference type="AlphaFoldDB" id="A0A1M2VNI8"/>
<organism evidence="2 3">
    <name type="scientific">Trametes pubescens</name>
    <name type="common">White-rot fungus</name>
    <dbReference type="NCBI Taxonomy" id="154538"/>
    <lineage>
        <taxon>Eukaryota</taxon>
        <taxon>Fungi</taxon>
        <taxon>Dikarya</taxon>
        <taxon>Basidiomycota</taxon>
        <taxon>Agaricomycotina</taxon>
        <taxon>Agaricomycetes</taxon>
        <taxon>Polyporales</taxon>
        <taxon>Polyporaceae</taxon>
        <taxon>Trametes</taxon>
    </lineage>
</organism>
<evidence type="ECO:0000313" key="2">
    <source>
        <dbReference type="EMBL" id="OJT09159.1"/>
    </source>
</evidence>
<dbReference type="EMBL" id="MNAD01000978">
    <property type="protein sequence ID" value="OJT09159.1"/>
    <property type="molecule type" value="Genomic_DNA"/>
</dbReference>
<feature type="region of interest" description="Disordered" evidence="1">
    <location>
        <begin position="1"/>
        <end position="180"/>
    </location>
</feature>
<evidence type="ECO:0000313" key="3">
    <source>
        <dbReference type="Proteomes" id="UP000184267"/>
    </source>
</evidence>
<feature type="compositionally biased region" description="Pro residues" evidence="1">
    <location>
        <begin position="295"/>
        <end position="314"/>
    </location>
</feature>
<dbReference type="OrthoDB" id="3064136at2759"/>
<sequence>MASTSTTETRMRDKRDTVPLLLESFPVPPSFIPPSPLLSGTPGSPLPRAHSPFVSPVSSPATRQPLSGPPSSPLPPVPGPSPITEHETLMFITAARSRRSSKMSLASSSSRYSQRDSARYSQRDSVLTVASIGSGSSVPSPSTSMPSLSPSASVTPYDSSRSLRSYPSTSSLGVPIPRYNLDRSPVIQPRIAEEDAADLTRMSLDEISLNSPLPDQFSDDEKVLDVGIAPSLSRQARLEADGEAEPRASFSSIEARQGHTRPEEDRAAELATPRSPHSASSSSSRVPWPADKELPPLPPSQPPPRFTPPPPPPTARRTNSPDIDEILATTPRPGRKSSVGSGLRSRSTSRSVRSMKRRVSEGVPEAASRRTSGASTSQVRLARARSRPDREEASELAYEQTAMASGAAHAHDGDMWDEDSFVSDYGVPIDQTGTPYEMFDGDEEARLEKELDGDGSDSDSSLDLHTPLPDLMVKDGLLSPNSKLVQGSRGSTPLPNDRPGSVFSVASTVGSVMTKSGLFKDERDTVKRRVRHRDGRLLAGGIGLTTGLGWSDSEDEDAPSPLIRQISSRSLKKRAASNSSLRNTSNSLSHSYSGHTPTSRMDEFGVLPKVPRSLPPTSWQKPRSMPGRGNDWRTSTSSSVSSASSASALSRTQSRASVTSHRSAPAGSTTRRGQEPTPLSMHALGYIHEGDEIGFNTPSTSSSASLPMPITPDDLPVRGRAGSMGKKVPARLDLAGAPDMMPNDVYLLTSATPSTASALSPALSSFSTSSTPRQGVPRPLRLPQSAGNLRRATDPTGSARAPHSASASTPSVQRASSGSLGSLRQKPSLGSLRPPSAMRPVQTGIMSAPPQDGVPFPFSGPARSPSRSGPVARSSSAGAGGATTPKLKPRTGTGMVYRTAGSSPASPGAVPPVAARALSGGGSAAPTGRPSMLRMPSTTSLRSAKGVGIAL</sequence>
<feature type="compositionally biased region" description="Pro residues" evidence="1">
    <location>
        <begin position="26"/>
        <end position="36"/>
    </location>
</feature>
<feature type="compositionally biased region" description="Basic and acidic residues" evidence="1">
    <location>
        <begin position="256"/>
        <end position="268"/>
    </location>
</feature>
<feature type="region of interest" description="Disordered" evidence="1">
    <location>
        <begin position="232"/>
        <end position="501"/>
    </location>
</feature>
<feature type="compositionally biased region" description="Basic and acidic residues" evidence="1">
    <location>
        <begin position="236"/>
        <end position="246"/>
    </location>
</feature>
<dbReference type="STRING" id="154538.A0A1M2VNI8"/>
<feature type="compositionally biased region" description="Low complexity" evidence="1">
    <location>
        <begin position="855"/>
        <end position="877"/>
    </location>
</feature>
<feature type="compositionally biased region" description="Polar residues" evidence="1">
    <location>
        <begin position="805"/>
        <end position="822"/>
    </location>
</feature>
<dbReference type="Proteomes" id="UP000184267">
    <property type="component" value="Unassembled WGS sequence"/>
</dbReference>
<gene>
    <name evidence="2" type="ORF">TRAPUB_14369</name>
</gene>
<feature type="compositionally biased region" description="Low complexity" evidence="1">
    <location>
        <begin position="336"/>
        <end position="352"/>
    </location>
</feature>
<feature type="compositionally biased region" description="Polar residues" evidence="1">
    <location>
        <begin position="479"/>
        <end position="494"/>
    </location>
</feature>
<keyword evidence="3" id="KW-1185">Reference proteome</keyword>
<feature type="compositionally biased region" description="Low complexity" evidence="1">
    <location>
        <begin position="757"/>
        <end position="772"/>
    </location>
</feature>
<feature type="compositionally biased region" description="Low complexity" evidence="1">
    <location>
        <begin position="102"/>
        <end position="112"/>
    </location>
</feature>
<protein>
    <submittedName>
        <fullName evidence="2">Uncharacterized protein</fullName>
    </submittedName>
</protein>